<comment type="caution">
    <text evidence="1">The sequence shown here is derived from an EMBL/GenBank/DDBJ whole genome shotgun (WGS) entry which is preliminary data.</text>
</comment>
<dbReference type="EMBL" id="PVNO01000021">
    <property type="protein sequence ID" value="PRO69889.1"/>
    <property type="molecule type" value="Genomic_DNA"/>
</dbReference>
<keyword evidence="2" id="KW-1185">Reference proteome</keyword>
<sequence length="346" mass="40783">MKENAILLVGELRLAKENSEQLKKLSDNFDVFVVTNSRYSDSVKFLGNVKDILFVENVFGNDSHDIFYEEELGIPHALQMHKAYLAYELLKRSEERIGLRYKTVFKIRTDWDIGYNLDINIFKQADENNQFLFIQSDMFYGGGRETAEIWSKFYFQILPFYYDRLDEYWPLDCPDLSDCDLEFAGLNRFPFPSELVGCPTSREDLEHILKERWHEIKNYKKRDVPFFRLQNIEPKFPCEAAFLHYILKNGLKFKKLDDQRIPLDEARFYGDIDALCIKMNNSEFEEVARFIARMSPAYKLGIPQAFIIKLKSRNLIDQHQFISLCYHAIPLLVASGFNVDRLETMC</sequence>
<gene>
    <name evidence="1" type="ORF">C6Y39_05460</name>
</gene>
<proteinExistence type="predicted"/>
<accession>A0ABX5CQM5</accession>
<reference evidence="2" key="1">
    <citation type="journal article" date="2020" name="Int. J. Syst. Evol. Microbiol.">
        <title>Alteromonas alba sp. nov., a marine bacterium isolated from the seawater of the West Pacific Ocean.</title>
        <authorList>
            <person name="Sun C."/>
            <person name="Wu Y.-H."/>
            <person name="Xamxidin M."/>
            <person name="Cheng H."/>
            <person name="Xu X.-W."/>
        </authorList>
    </citation>
    <scope>NUCLEOTIDE SEQUENCE [LARGE SCALE GENOMIC DNA]</scope>
    <source>
        <strain evidence="2">9a2</strain>
    </source>
</reference>
<evidence type="ECO:0000313" key="1">
    <source>
        <dbReference type="EMBL" id="PRO69889.1"/>
    </source>
</evidence>
<dbReference type="RefSeq" id="WP_105930299.1">
    <property type="nucleotide sequence ID" value="NZ_PVNO01000021.1"/>
</dbReference>
<organism evidence="1 2">
    <name type="scientific">Alteromonas gracilis</name>
    <dbReference type="NCBI Taxonomy" id="1479524"/>
    <lineage>
        <taxon>Bacteria</taxon>
        <taxon>Pseudomonadati</taxon>
        <taxon>Pseudomonadota</taxon>
        <taxon>Gammaproteobacteria</taxon>
        <taxon>Alteromonadales</taxon>
        <taxon>Alteromonadaceae</taxon>
        <taxon>Alteromonas/Salinimonas group</taxon>
        <taxon>Alteromonas</taxon>
    </lineage>
</organism>
<protein>
    <submittedName>
        <fullName evidence="1">Uncharacterized protein</fullName>
    </submittedName>
</protein>
<name>A0ABX5CQM5_9ALTE</name>
<evidence type="ECO:0000313" key="2">
    <source>
        <dbReference type="Proteomes" id="UP000239539"/>
    </source>
</evidence>
<dbReference type="Proteomes" id="UP000239539">
    <property type="component" value="Unassembled WGS sequence"/>
</dbReference>